<dbReference type="EMBL" id="CASHTH010002823">
    <property type="protein sequence ID" value="CAI8035696.1"/>
    <property type="molecule type" value="Genomic_DNA"/>
</dbReference>
<evidence type="ECO:0000256" key="1">
    <source>
        <dbReference type="SAM" id="MobiDB-lite"/>
    </source>
</evidence>
<evidence type="ECO:0000256" key="2">
    <source>
        <dbReference type="SAM" id="Phobius"/>
    </source>
</evidence>
<comment type="caution">
    <text evidence="3">The sequence shown here is derived from an EMBL/GenBank/DDBJ whole genome shotgun (WGS) entry which is preliminary data.</text>
</comment>
<name>A0AA35X0S6_GEOBA</name>
<evidence type="ECO:0000313" key="4">
    <source>
        <dbReference type="Proteomes" id="UP001174909"/>
    </source>
</evidence>
<feature type="compositionally biased region" description="Basic and acidic residues" evidence="1">
    <location>
        <begin position="179"/>
        <end position="192"/>
    </location>
</feature>
<evidence type="ECO:0000313" key="3">
    <source>
        <dbReference type="EMBL" id="CAI8035696.1"/>
    </source>
</evidence>
<keyword evidence="2" id="KW-0812">Transmembrane</keyword>
<sequence length="192" mass="21187">MPASWGNELKVMWSTTTSDIVTIAVVIENIEKGFQSTTFVEWNKREETILVETDAIPYNAAVIVYDRCRESYKSDVYTVNPIFVDPTSVTPTSTPTLPLLPSNVSGRFPSLPESMSTPSVVLFTPPTSQQECNTRDTAVVGLSITLALAFIFIMGLGGILIFVIWKKTSASSQGGFSHKGFELKEPRENERD</sequence>
<reference evidence="3" key="1">
    <citation type="submission" date="2023-03" db="EMBL/GenBank/DDBJ databases">
        <authorList>
            <person name="Steffen K."/>
            <person name="Cardenas P."/>
        </authorList>
    </citation>
    <scope>NUCLEOTIDE SEQUENCE</scope>
</reference>
<keyword evidence="4" id="KW-1185">Reference proteome</keyword>
<keyword evidence="2" id="KW-0472">Membrane</keyword>
<feature type="transmembrane region" description="Helical" evidence="2">
    <location>
        <begin position="138"/>
        <end position="165"/>
    </location>
</feature>
<organism evidence="3 4">
    <name type="scientific">Geodia barretti</name>
    <name type="common">Barrett's horny sponge</name>
    <dbReference type="NCBI Taxonomy" id="519541"/>
    <lineage>
        <taxon>Eukaryota</taxon>
        <taxon>Metazoa</taxon>
        <taxon>Porifera</taxon>
        <taxon>Demospongiae</taxon>
        <taxon>Heteroscleromorpha</taxon>
        <taxon>Tetractinellida</taxon>
        <taxon>Astrophorina</taxon>
        <taxon>Geodiidae</taxon>
        <taxon>Geodia</taxon>
    </lineage>
</organism>
<dbReference type="Proteomes" id="UP001174909">
    <property type="component" value="Unassembled WGS sequence"/>
</dbReference>
<gene>
    <name evidence="3" type="ORF">GBAR_LOCUS19998</name>
</gene>
<keyword evidence="2" id="KW-1133">Transmembrane helix</keyword>
<dbReference type="AlphaFoldDB" id="A0AA35X0S6"/>
<protein>
    <submittedName>
        <fullName evidence="3">Uncharacterized protein</fullName>
    </submittedName>
</protein>
<feature type="region of interest" description="Disordered" evidence="1">
    <location>
        <begin position="171"/>
        <end position="192"/>
    </location>
</feature>
<accession>A0AA35X0S6</accession>
<proteinExistence type="predicted"/>